<evidence type="ECO:0000256" key="7">
    <source>
        <dbReference type="ARBA" id="ARBA00023121"/>
    </source>
</evidence>
<dbReference type="SUPFAM" id="SSF55961">
    <property type="entry name" value="Bet v1-like"/>
    <property type="match status" value="1"/>
</dbReference>
<dbReference type="GO" id="GO:0005829">
    <property type="term" value="C:cytosol"/>
    <property type="evidence" value="ECO:0007669"/>
    <property type="project" value="UniProtKB-ARBA"/>
</dbReference>
<feature type="domain" description="START" evidence="12">
    <location>
        <begin position="1"/>
        <end position="204"/>
    </location>
</feature>
<evidence type="ECO:0000256" key="9">
    <source>
        <dbReference type="ARBA" id="ARBA00069061"/>
    </source>
</evidence>
<evidence type="ECO:0000256" key="10">
    <source>
        <dbReference type="ARBA" id="ARBA00077188"/>
    </source>
</evidence>
<evidence type="ECO:0000256" key="5">
    <source>
        <dbReference type="ARBA" id="ARBA00022990"/>
    </source>
</evidence>
<gene>
    <name evidence="13" type="ORF">EDS130_LOCUS26463</name>
</gene>
<dbReference type="Pfam" id="PF01852">
    <property type="entry name" value="START"/>
    <property type="match status" value="1"/>
</dbReference>
<evidence type="ECO:0000256" key="2">
    <source>
        <dbReference type="ARBA" id="ARBA00022448"/>
    </source>
</evidence>
<comment type="caution">
    <text evidence="13">The sequence shown here is derived from an EMBL/GenBank/DDBJ whole genome shotgun (WGS) entry which is preliminary data.</text>
</comment>
<name>A0A814XXK4_ADIRI</name>
<dbReference type="PANTHER" id="PTHR19308">
    <property type="entry name" value="PHOSPHATIDYLCHOLINE TRANSFER PROTEIN"/>
    <property type="match status" value="1"/>
</dbReference>
<protein>
    <recommendedName>
        <fullName evidence="9">Phosphatidylcholine transfer protein</fullName>
    </recommendedName>
    <alternativeName>
        <fullName evidence="11">START domain-containing protein 2</fullName>
    </alternativeName>
    <alternativeName>
        <fullName evidence="10">StAR-related lipid transfer protein 2</fullName>
    </alternativeName>
</protein>
<evidence type="ECO:0000256" key="8">
    <source>
        <dbReference type="ARBA" id="ARBA00063535"/>
    </source>
</evidence>
<keyword evidence="4" id="KW-0597">Phosphoprotein</keyword>
<keyword evidence="6" id="KW-0445">Lipid transport</keyword>
<evidence type="ECO:0000256" key="6">
    <source>
        <dbReference type="ARBA" id="ARBA00023055"/>
    </source>
</evidence>
<accession>A0A814XXK4</accession>
<dbReference type="Proteomes" id="UP000663852">
    <property type="component" value="Unassembled WGS sequence"/>
</dbReference>
<evidence type="ECO:0000256" key="3">
    <source>
        <dbReference type="ARBA" id="ARBA00022490"/>
    </source>
</evidence>
<dbReference type="PROSITE" id="PS50848">
    <property type="entry name" value="START"/>
    <property type="match status" value="1"/>
</dbReference>
<dbReference type="OrthoDB" id="1295045at2759"/>
<dbReference type="InterPro" id="IPR051213">
    <property type="entry name" value="START_lipid_transfer"/>
</dbReference>
<reference evidence="13" key="1">
    <citation type="submission" date="2021-02" db="EMBL/GenBank/DDBJ databases">
        <authorList>
            <person name="Nowell W R."/>
        </authorList>
    </citation>
    <scope>NUCLEOTIDE SEQUENCE</scope>
</reference>
<keyword evidence="5" id="KW-0007">Acetylation</keyword>
<dbReference type="PANTHER" id="PTHR19308:SF39">
    <property type="entry name" value="PHOSPHATIDYLCHOLINE TRANSFER PROTEIN"/>
    <property type="match status" value="1"/>
</dbReference>
<dbReference type="InterPro" id="IPR002913">
    <property type="entry name" value="START_lipid-bd_dom"/>
</dbReference>
<evidence type="ECO:0000256" key="1">
    <source>
        <dbReference type="ARBA" id="ARBA00004496"/>
    </source>
</evidence>
<sequence>MEPLWSIDELVQELDQPKLDGWKLFAQASEVKVYRRIDEATKAIRYKCYSHIPDVTPEIFYRVALDIEYRLIWDKYLKEARVINDGEKEGIHWEIIMPLFIDNRDYTYVREYGEYDVDTRHFYYAMTRCEPFKNVPPKKKVVRIETCQTQTVLCSDGDKGLKSVFVYYEDPRGNIPKALWSWAAKFGVPMYVKLTHNACLNYPAWIKDKQAKLPNVPDEIDEIDRAATAEAAAIMASNEIVQNDNEEE</sequence>
<evidence type="ECO:0000256" key="11">
    <source>
        <dbReference type="ARBA" id="ARBA00079049"/>
    </source>
</evidence>
<keyword evidence="3" id="KW-0963">Cytoplasm</keyword>
<dbReference type="InterPro" id="IPR023393">
    <property type="entry name" value="START-like_dom_sf"/>
</dbReference>
<evidence type="ECO:0000313" key="14">
    <source>
        <dbReference type="Proteomes" id="UP000663852"/>
    </source>
</evidence>
<evidence type="ECO:0000313" key="13">
    <source>
        <dbReference type="EMBL" id="CAF1221914.1"/>
    </source>
</evidence>
<keyword evidence="7" id="KW-0446">Lipid-binding</keyword>
<dbReference type="AlphaFoldDB" id="A0A814XXK4"/>
<dbReference type="EMBL" id="CAJNOJ010000161">
    <property type="protein sequence ID" value="CAF1221914.1"/>
    <property type="molecule type" value="Genomic_DNA"/>
</dbReference>
<organism evidence="13 14">
    <name type="scientific">Adineta ricciae</name>
    <name type="common">Rotifer</name>
    <dbReference type="NCBI Taxonomy" id="249248"/>
    <lineage>
        <taxon>Eukaryota</taxon>
        <taxon>Metazoa</taxon>
        <taxon>Spiralia</taxon>
        <taxon>Gnathifera</taxon>
        <taxon>Rotifera</taxon>
        <taxon>Eurotatoria</taxon>
        <taxon>Bdelloidea</taxon>
        <taxon>Adinetida</taxon>
        <taxon>Adinetidae</taxon>
        <taxon>Adineta</taxon>
    </lineage>
</organism>
<dbReference type="Gene3D" id="3.30.530.20">
    <property type="match status" value="1"/>
</dbReference>
<dbReference type="GO" id="GO:0006869">
    <property type="term" value="P:lipid transport"/>
    <property type="evidence" value="ECO:0007669"/>
    <property type="project" value="UniProtKB-KW"/>
</dbReference>
<comment type="subunit">
    <text evidence="8">Interacts with ACOT13/THEM2.</text>
</comment>
<proteinExistence type="predicted"/>
<comment type="subcellular location">
    <subcellularLocation>
        <location evidence="1">Cytoplasm</location>
    </subcellularLocation>
</comment>
<keyword evidence="2" id="KW-0813">Transport</keyword>
<evidence type="ECO:0000256" key="4">
    <source>
        <dbReference type="ARBA" id="ARBA00022553"/>
    </source>
</evidence>
<dbReference type="FunFam" id="3.30.530.20:FF:000017">
    <property type="entry name" value="Phosphatidylcholine transfer protein, putative"/>
    <property type="match status" value="1"/>
</dbReference>
<evidence type="ECO:0000259" key="12">
    <source>
        <dbReference type="PROSITE" id="PS50848"/>
    </source>
</evidence>
<dbReference type="GO" id="GO:0008289">
    <property type="term" value="F:lipid binding"/>
    <property type="evidence" value="ECO:0007669"/>
    <property type="project" value="UniProtKB-KW"/>
</dbReference>